<protein>
    <submittedName>
        <fullName evidence="5">Molybdate ABC transporter substrate-binding protein</fullName>
    </submittedName>
</protein>
<evidence type="ECO:0000256" key="4">
    <source>
        <dbReference type="SAM" id="SignalP"/>
    </source>
</evidence>
<dbReference type="InterPro" id="IPR050682">
    <property type="entry name" value="ModA/WtpA"/>
</dbReference>
<dbReference type="RefSeq" id="WP_338436077.1">
    <property type="nucleotide sequence ID" value="NZ_JAUYVH010000003.1"/>
</dbReference>
<gene>
    <name evidence="5" type="primary">modA</name>
    <name evidence="5" type="ORF">Q8A64_06910</name>
</gene>
<keyword evidence="6" id="KW-1185">Reference proteome</keyword>
<dbReference type="InterPro" id="IPR005950">
    <property type="entry name" value="ModA"/>
</dbReference>
<organism evidence="5 6">
    <name type="scientific">Keguizhuia sedimenti</name>
    <dbReference type="NCBI Taxonomy" id="3064264"/>
    <lineage>
        <taxon>Bacteria</taxon>
        <taxon>Pseudomonadati</taxon>
        <taxon>Pseudomonadota</taxon>
        <taxon>Betaproteobacteria</taxon>
        <taxon>Burkholderiales</taxon>
        <taxon>Oxalobacteraceae</taxon>
        <taxon>Keguizhuia</taxon>
    </lineage>
</organism>
<dbReference type="Gene3D" id="3.40.190.10">
    <property type="entry name" value="Periplasmic binding protein-like II"/>
    <property type="match status" value="2"/>
</dbReference>
<keyword evidence="3 4" id="KW-0732">Signal</keyword>
<sequence>MMRIKKALSIGALCFFNLHSAWAAEAPPIAAASDLKFALTEVAVQFKKDTGQDVRLSFGSSGIFKTQLENGAPYQLFLSADENYIFSLRDKGLTKDGGVLYAIGRIAFFIPHNSGVTADGELNGLRKMLADGRIKRFAIANPAHAPYGRAARAALEHAGLWRAIEPKLVLGENASQAMQFAGSGSAQGGIVPLSLSRTPEVARLGTFATIPAAWHSTEPLKQRMVLLRNAGTVAEEFYRYLQKPPARDILSRYGFARPGEAVK</sequence>
<evidence type="ECO:0000256" key="2">
    <source>
        <dbReference type="ARBA" id="ARBA00022723"/>
    </source>
</evidence>
<dbReference type="Proteomes" id="UP001225596">
    <property type="component" value="Unassembled WGS sequence"/>
</dbReference>
<reference evidence="5 6" key="1">
    <citation type="submission" date="2023-08" db="EMBL/GenBank/DDBJ databases">
        <title>Oxalobacteraceae gen .nov., isolated from river sludge outside the plant.</title>
        <authorList>
            <person name="Zhao S.Y."/>
        </authorList>
    </citation>
    <scope>NUCLEOTIDE SEQUENCE [LARGE SCALE GENOMIC DNA]</scope>
    <source>
        <strain evidence="5 6">R-40</strain>
    </source>
</reference>
<evidence type="ECO:0000313" key="5">
    <source>
        <dbReference type="EMBL" id="MDQ9170143.1"/>
    </source>
</evidence>
<evidence type="ECO:0000313" key="6">
    <source>
        <dbReference type="Proteomes" id="UP001225596"/>
    </source>
</evidence>
<dbReference type="PIRSF" id="PIRSF004846">
    <property type="entry name" value="ModA"/>
    <property type="match status" value="1"/>
</dbReference>
<dbReference type="CDD" id="cd13539">
    <property type="entry name" value="PBP2_AvModA"/>
    <property type="match status" value="1"/>
</dbReference>
<comment type="similarity">
    <text evidence="1">Belongs to the bacterial solute-binding protein ModA family.</text>
</comment>
<feature type="signal peptide" evidence="4">
    <location>
        <begin position="1"/>
        <end position="23"/>
    </location>
</feature>
<comment type="caution">
    <text evidence="5">The sequence shown here is derived from an EMBL/GenBank/DDBJ whole genome shotgun (WGS) entry which is preliminary data.</text>
</comment>
<proteinExistence type="inferred from homology"/>
<dbReference type="PANTHER" id="PTHR30632:SF14">
    <property type="entry name" value="TUNGSTATE_MOLYBDATE_CHROMATE-BINDING PROTEIN MODA"/>
    <property type="match status" value="1"/>
</dbReference>
<dbReference type="InterPro" id="IPR044084">
    <property type="entry name" value="AvModA-like_subst-bd"/>
</dbReference>
<accession>A0ABU1BMB8</accession>
<feature type="chain" id="PRO_5045055985" evidence="4">
    <location>
        <begin position="24"/>
        <end position="263"/>
    </location>
</feature>
<dbReference type="SUPFAM" id="SSF53850">
    <property type="entry name" value="Periplasmic binding protein-like II"/>
    <property type="match status" value="1"/>
</dbReference>
<dbReference type="Pfam" id="PF13531">
    <property type="entry name" value="SBP_bac_11"/>
    <property type="match status" value="1"/>
</dbReference>
<dbReference type="PANTHER" id="PTHR30632">
    <property type="entry name" value="MOLYBDATE-BINDING PERIPLASMIC PROTEIN"/>
    <property type="match status" value="1"/>
</dbReference>
<dbReference type="EMBL" id="JAUYVH010000003">
    <property type="protein sequence ID" value="MDQ9170143.1"/>
    <property type="molecule type" value="Genomic_DNA"/>
</dbReference>
<evidence type="ECO:0000256" key="3">
    <source>
        <dbReference type="ARBA" id="ARBA00022729"/>
    </source>
</evidence>
<evidence type="ECO:0000256" key="1">
    <source>
        <dbReference type="ARBA" id="ARBA00009175"/>
    </source>
</evidence>
<keyword evidence="2" id="KW-0479">Metal-binding</keyword>
<dbReference type="NCBIfam" id="TIGR01256">
    <property type="entry name" value="modA"/>
    <property type="match status" value="1"/>
</dbReference>
<name>A0ABU1BMB8_9BURK</name>